<evidence type="ECO:0008006" key="2">
    <source>
        <dbReference type="Google" id="ProtNLM"/>
    </source>
</evidence>
<reference evidence="1" key="1">
    <citation type="journal article" date="2020" name="mSystems">
        <title>Genome- and Community-Level Interaction Insights into Carbon Utilization and Element Cycling Functions of Hydrothermarchaeota in Hydrothermal Sediment.</title>
        <authorList>
            <person name="Zhou Z."/>
            <person name="Liu Y."/>
            <person name="Xu W."/>
            <person name="Pan J."/>
            <person name="Luo Z.H."/>
            <person name="Li M."/>
        </authorList>
    </citation>
    <scope>NUCLEOTIDE SEQUENCE [LARGE SCALE GENOMIC DNA]</scope>
    <source>
        <strain evidence="1">SpSt-503</strain>
    </source>
</reference>
<comment type="caution">
    <text evidence="1">The sequence shown here is derived from an EMBL/GenBank/DDBJ whole genome shotgun (WGS) entry which is preliminary data.</text>
</comment>
<accession>A0A7C3IRU8</accession>
<protein>
    <recommendedName>
        <fullName evidence="2">GerMN domain-containing protein</fullName>
    </recommendedName>
</protein>
<evidence type="ECO:0000313" key="1">
    <source>
        <dbReference type="EMBL" id="HFH30626.1"/>
    </source>
</evidence>
<name>A0A7C3IRU8_9SPIR</name>
<organism evidence="1">
    <name type="scientific">Gracilinema caldarium</name>
    <dbReference type="NCBI Taxonomy" id="215591"/>
    <lineage>
        <taxon>Bacteria</taxon>
        <taxon>Pseudomonadati</taxon>
        <taxon>Spirochaetota</taxon>
        <taxon>Spirochaetia</taxon>
        <taxon>Spirochaetales</taxon>
        <taxon>Breznakiellaceae</taxon>
        <taxon>Gracilinema</taxon>
    </lineage>
</organism>
<dbReference type="EMBL" id="DSVL01000432">
    <property type="protein sequence ID" value="HFH30626.1"/>
    <property type="molecule type" value="Genomic_DNA"/>
</dbReference>
<gene>
    <name evidence="1" type="ORF">ENS59_14140</name>
</gene>
<sequence>MKKNYFSEILQWIKQFLQSSLNRRLTALLLLLLIASADILLTPKKRYVFSFYSQKSNSLMVETRFFDPGKTREAQLQHFVEEYLLGPTSVDNLPLFPQDASLDTLMIRKDHAYINLSEAAALPVPGTVPFEKRARLFAVMIRRNFQSVKEISLFIAGNELYHTNTEQKIKKSVDK</sequence>
<dbReference type="AlphaFoldDB" id="A0A7C3IRU8"/>
<proteinExistence type="predicted"/>